<dbReference type="PANTHER" id="PTHR34670:SF8">
    <property type="entry name" value="EXPRESSED PROTEIN"/>
    <property type="match status" value="1"/>
</dbReference>
<sequence>MEGLIPFLYRAIIQYKNGGEGLTGTWASESPSASYMRLPAGDSGRFSTSDMQLFRPADRGFSACSPTHRAAAKRVAQSPGQHQLVNSCRAVK</sequence>
<protein>
    <submittedName>
        <fullName evidence="1">Uncharacterized protein</fullName>
    </submittedName>
</protein>
<accession>A0AAW2XBT9</accession>
<organism evidence="1">
    <name type="scientific">Sesamum latifolium</name>
    <dbReference type="NCBI Taxonomy" id="2727402"/>
    <lineage>
        <taxon>Eukaryota</taxon>
        <taxon>Viridiplantae</taxon>
        <taxon>Streptophyta</taxon>
        <taxon>Embryophyta</taxon>
        <taxon>Tracheophyta</taxon>
        <taxon>Spermatophyta</taxon>
        <taxon>Magnoliopsida</taxon>
        <taxon>eudicotyledons</taxon>
        <taxon>Gunneridae</taxon>
        <taxon>Pentapetalae</taxon>
        <taxon>asterids</taxon>
        <taxon>lamiids</taxon>
        <taxon>Lamiales</taxon>
        <taxon>Pedaliaceae</taxon>
        <taxon>Sesamum</taxon>
    </lineage>
</organism>
<proteinExistence type="predicted"/>
<comment type="caution">
    <text evidence="1">The sequence shown here is derived from an EMBL/GenBank/DDBJ whole genome shotgun (WGS) entry which is preliminary data.</text>
</comment>
<dbReference type="AlphaFoldDB" id="A0AAW2XBT9"/>
<gene>
    <name evidence="1" type="ORF">Slati_1667700</name>
</gene>
<name>A0AAW2XBT9_9LAMI</name>
<reference evidence="1" key="2">
    <citation type="journal article" date="2024" name="Plant">
        <title>Genomic evolution and insights into agronomic trait innovations of Sesamum species.</title>
        <authorList>
            <person name="Miao H."/>
            <person name="Wang L."/>
            <person name="Qu L."/>
            <person name="Liu H."/>
            <person name="Sun Y."/>
            <person name="Le M."/>
            <person name="Wang Q."/>
            <person name="Wei S."/>
            <person name="Zheng Y."/>
            <person name="Lin W."/>
            <person name="Duan Y."/>
            <person name="Cao H."/>
            <person name="Xiong S."/>
            <person name="Wang X."/>
            <person name="Wei L."/>
            <person name="Li C."/>
            <person name="Ma Q."/>
            <person name="Ju M."/>
            <person name="Zhao R."/>
            <person name="Li G."/>
            <person name="Mu C."/>
            <person name="Tian Q."/>
            <person name="Mei H."/>
            <person name="Zhang T."/>
            <person name="Gao T."/>
            <person name="Zhang H."/>
        </authorList>
    </citation>
    <scope>NUCLEOTIDE SEQUENCE</scope>
    <source>
        <strain evidence="1">KEN1</strain>
    </source>
</reference>
<dbReference type="PANTHER" id="PTHR34670">
    <property type="entry name" value="EXPRESSED PROTEIN"/>
    <property type="match status" value="1"/>
</dbReference>
<reference evidence="1" key="1">
    <citation type="submission" date="2020-06" db="EMBL/GenBank/DDBJ databases">
        <authorList>
            <person name="Li T."/>
            <person name="Hu X."/>
            <person name="Zhang T."/>
            <person name="Song X."/>
            <person name="Zhang H."/>
            <person name="Dai N."/>
            <person name="Sheng W."/>
            <person name="Hou X."/>
            <person name="Wei L."/>
        </authorList>
    </citation>
    <scope>NUCLEOTIDE SEQUENCE</scope>
    <source>
        <strain evidence="1">KEN1</strain>
        <tissue evidence="1">Leaf</tissue>
    </source>
</reference>
<dbReference type="EMBL" id="JACGWN010000005">
    <property type="protein sequence ID" value="KAL0451113.1"/>
    <property type="molecule type" value="Genomic_DNA"/>
</dbReference>
<evidence type="ECO:0000313" key="1">
    <source>
        <dbReference type="EMBL" id="KAL0451113.1"/>
    </source>
</evidence>